<name>A0A9X1JY03_9RHOB</name>
<gene>
    <name evidence="1" type="ORF">KX928_07785</name>
</gene>
<accession>A0A9X1JY03</accession>
<dbReference type="InterPro" id="IPR024787">
    <property type="entry name" value="EcsC"/>
</dbReference>
<organism evidence="1 2">
    <name type="scientific">Roseobacter insulae</name>
    <dbReference type="NCBI Taxonomy" id="2859783"/>
    <lineage>
        <taxon>Bacteria</taxon>
        <taxon>Pseudomonadati</taxon>
        <taxon>Pseudomonadota</taxon>
        <taxon>Alphaproteobacteria</taxon>
        <taxon>Rhodobacterales</taxon>
        <taxon>Roseobacteraceae</taxon>
        <taxon>Roseobacter</taxon>
    </lineage>
</organism>
<reference evidence="1" key="1">
    <citation type="submission" date="2021-07" db="EMBL/GenBank/DDBJ databases">
        <title>Roseobacter insulae sp. nov., isolated from a tidal flat.</title>
        <authorList>
            <person name="Park S."/>
            <person name="Yoon J.-H."/>
        </authorList>
    </citation>
    <scope>NUCLEOTIDE SEQUENCE</scope>
    <source>
        <strain evidence="1">YSTF-M11</strain>
    </source>
</reference>
<proteinExistence type="predicted"/>
<comment type="caution">
    <text evidence="1">The sequence shown here is derived from an EMBL/GenBank/DDBJ whole genome shotgun (WGS) entry which is preliminary data.</text>
</comment>
<dbReference type="Proteomes" id="UP001138661">
    <property type="component" value="Unassembled WGS sequence"/>
</dbReference>
<keyword evidence="2" id="KW-1185">Reference proteome</keyword>
<dbReference type="EMBL" id="JAHXDN010000002">
    <property type="protein sequence ID" value="MBW4707685.1"/>
    <property type="molecule type" value="Genomic_DNA"/>
</dbReference>
<sequence length="255" mass="26925">MNDITHIQPVDVDGQLDDLAHRYRRAGGGAIELLNLFGGKAEGLLDKLPDAARAGLQDATRRALEQAMKAAHSSRDIVPDQKRWMNTAVGTAMGAVGGAGGLPTALAELPVTTTLLLRIIQGVAVDYDFDPTAQNVQFDCIEVFASAGPLSQDDGADLGFLSARVTLSGVAVQGIIARVAPRLATALGQKLAAQTVPVLGAVAGAATNYAYTNYYQEMAHVHFGLRKLAIDADVPIETLVARLRERMPVRGDLTS</sequence>
<dbReference type="PANTHER" id="PTHR41260:SF1">
    <property type="entry name" value="PROTEIN ECSC"/>
    <property type="match status" value="1"/>
</dbReference>
<dbReference type="Pfam" id="PF12787">
    <property type="entry name" value="EcsC"/>
    <property type="match status" value="1"/>
</dbReference>
<protein>
    <submittedName>
        <fullName evidence="1">EcsC family protein</fullName>
    </submittedName>
</protein>
<evidence type="ECO:0000313" key="2">
    <source>
        <dbReference type="Proteomes" id="UP001138661"/>
    </source>
</evidence>
<evidence type="ECO:0000313" key="1">
    <source>
        <dbReference type="EMBL" id="MBW4707685.1"/>
    </source>
</evidence>
<dbReference type="PANTHER" id="PTHR41260">
    <property type="entry name" value="PROTEIN ECSC"/>
    <property type="match status" value="1"/>
</dbReference>
<dbReference type="RefSeq" id="WP_219500764.1">
    <property type="nucleotide sequence ID" value="NZ_JAHXDN010000002.1"/>
</dbReference>
<dbReference type="AlphaFoldDB" id="A0A9X1JY03"/>